<feature type="compositionally biased region" description="Basic residues" evidence="1">
    <location>
        <begin position="254"/>
        <end position="263"/>
    </location>
</feature>
<dbReference type="Gene3D" id="3.40.50.300">
    <property type="entry name" value="P-loop containing nucleotide triphosphate hydrolases"/>
    <property type="match status" value="1"/>
</dbReference>
<feature type="compositionally biased region" description="Basic and acidic residues" evidence="1">
    <location>
        <begin position="206"/>
        <end position="215"/>
    </location>
</feature>
<sequence>MTITRDTERPTRGGEDAAAAGGSSAGLPWHTIVPFYSLLARRTTTAVPDAPENPESAARRRPPPRRSKWLDRWGWYEHRAAGAYTTTRQAEVLNLATQRRDARSEGVLFGLNKLSQSLVIIDPFALYGDEIENINVCAIGDIGKGKSSGIKTGFVLRQIAAGRRVVVLDKKRQGASGGEYTPIARELGAASVRFRTGGEGVAEPARSGDRRDRADRRRSRPGRTERPGRRGVGGHDGPDFVRARVRGAQPGPARGHRPGRRGRGRGDRRGPGRRDVVPVDAHCRRRRGR</sequence>
<dbReference type="EMBL" id="BAABKQ010000002">
    <property type="protein sequence ID" value="GAA4825164.1"/>
    <property type="molecule type" value="Genomic_DNA"/>
</dbReference>
<evidence type="ECO:0000313" key="3">
    <source>
        <dbReference type="Proteomes" id="UP001500839"/>
    </source>
</evidence>
<proteinExistence type="predicted"/>
<gene>
    <name evidence="2" type="ORF">GCM10023353_37840</name>
</gene>
<feature type="compositionally biased region" description="Basic and acidic residues" evidence="1">
    <location>
        <begin position="264"/>
        <end position="277"/>
    </location>
</feature>
<name>A0ABP9D2X4_9ACTN</name>
<dbReference type="RefSeq" id="WP_345603191.1">
    <property type="nucleotide sequence ID" value="NZ_BAABKQ010000002.1"/>
</dbReference>
<feature type="region of interest" description="Disordered" evidence="1">
    <location>
        <begin position="195"/>
        <end position="289"/>
    </location>
</feature>
<feature type="region of interest" description="Disordered" evidence="1">
    <location>
        <begin position="45"/>
        <end position="66"/>
    </location>
</feature>
<dbReference type="InterPro" id="IPR027417">
    <property type="entry name" value="P-loop_NTPase"/>
</dbReference>
<accession>A0ABP9D2X4</accession>
<keyword evidence="3" id="KW-1185">Reference proteome</keyword>
<evidence type="ECO:0000256" key="1">
    <source>
        <dbReference type="SAM" id="MobiDB-lite"/>
    </source>
</evidence>
<comment type="caution">
    <text evidence="2">The sequence shown here is derived from an EMBL/GenBank/DDBJ whole genome shotgun (WGS) entry which is preliminary data.</text>
</comment>
<feature type="region of interest" description="Disordered" evidence="1">
    <location>
        <begin position="1"/>
        <end position="23"/>
    </location>
</feature>
<reference evidence="3" key="1">
    <citation type="journal article" date="2019" name="Int. J. Syst. Evol. Microbiol.">
        <title>The Global Catalogue of Microorganisms (GCM) 10K type strain sequencing project: providing services to taxonomists for standard genome sequencing and annotation.</title>
        <authorList>
            <consortium name="The Broad Institute Genomics Platform"/>
            <consortium name="The Broad Institute Genome Sequencing Center for Infectious Disease"/>
            <person name="Wu L."/>
            <person name="Ma J."/>
        </authorList>
    </citation>
    <scope>NUCLEOTIDE SEQUENCE [LARGE SCALE GENOMIC DNA]</scope>
    <source>
        <strain evidence="3">JCM 18542</strain>
    </source>
</reference>
<evidence type="ECO:0000313" key="2">
    <source>
        <dbReference type="EMBL" id="GAA4825164.1"/>
    </source>
</evidence>
<dbReference type="Proteomes" id="UP001500839">
    <property type="component" value="Unassembled WGS sequence"/>
</dbReference>
<organism evidence="2 3">
    <name type="scientific">Tomitella cavernea</name>
    <dbReference type="NCBI Taxonomy" id="1387982"/>
    <lineage>
        <taxon>Bacteria</taxon>
        <taxon>Bacillati</taxon>
        <taxon>Actinomycetota</taxon>
        <taxon>Actinomycetes</taxon>
        <taxon>Mycobacteriales</taxon>
        <taxon>Tomitella</taxon>
    </lineage>
</organism>
<protein>
    <submittedName>
        <fullName evidence="2">Uncharacterized protein</fullName>
    </submittedName>
</protein>
<feature type="compositionally biased region" description="Basic and acidic residues" evidence="1">
    <location>
        <begin position="1"/>
        <end position="15"/>
    </location>
</feature>